<sequence>MIQWNRKQIMKGLQEMIPDIDFMKKSEKFLGRKGGIWTYQRTAWFYKGLPVFDYESEKYGNIPMSDVGETNPMLQKMQVKTVYVNGVYREIHTWLEDRGWYPKWFDRSTLFFFPYEINGFGV</sequence>
<keyword evidence="2" id="KW-1185">Reference proteome</keyword>
<dbReference type="AlphaFoldDB" id="I3CZT2"/>
<evidence type="ECO:0000313" key="2">
    <source>
        <dbReference type="Proteomes" id="UP000003423"/>
    </source>
</evidence>
<proteinExistence type="predicted"/>
<dbReference type="EMBL" id="AEXL02000161">
    <property type="protein sequence ID" value="EIJ64975.1"/>
    <property type="molecule type" value="Genomic_DNA"/>
</dbReference>
<protein>
    <submittedName>
        <fullName evidence="1">Uncharacterized protein</fullName>
    </submittedName>
</protein>
<comment type="caution">
    <text evidence="1">The sequence shown here is derived from an EMBL/GenBank/DDBJ whole genome shotgun (WGS) entry which is preliminary data.</text>
</comment>
<dbReference type="RefSeq" id="WP_008301550.1">
    <property type="nucleotide sequence ID" value="NZ_AEXL02000161.1"/>
</dbReference>
<reference evidence="1 2" key="1">
    <citation type="journal article" date="2012" name="J. Bacteriol.">
        <title>Genome sequence of "Candidatus Nitrosopumilus salaria" BD31, an ammonia-oxidizing archaeon from the San Francisco Bay estuary.</title>
        <authorList>
            <person name="Mosier A.C."/>
            <person name="Allen E.E."/>
            <person name="Kim M."/>
            <person name="Ferriera S."/>
            <person name="Francis C.A."/>
        </authorList>
    </citation>
    <scope>NUCLEOTIDE SEQUENCE [LARGE SCALE GENOMIC DNA]</scope>
    <source>
        <strain evidence="1 2">BD31</strain>
    </source>
</reference>
<name>I3CZT2_9ARCH</name>
<dbReference type="Proteomes" id="UP000003423">
    <property type="component" value="Unassembled WGS sequence"/>
</dbReference>
<gene>
    <name evidence="1" type="ORF">BD31_I0778</name>
</gene>
<accession>I3CZT2</accession>
<dbReference type="PATRIC" id="fig|859350.6.peg.1915"/>
<evidence type="ECO:0000313" key="1">
    <source>
        <dbReference type="EMBL" id="EIJ64975.1"/>
    </source>
</evidence>
<organism evidence="1 2">
    <name type="scientific">Candidatus Nitrosopumilus salarius BD31</name>
    <dbReference type="NCBI Taxonomy" id="859350"/>
    <lineage>
        <taxon>Archaea</taxon>
        <taxon>Nitrososphaerota</taxon>
        <taxon>Nitrososphaeria</taxon>
        <taxon>Nitrosopumilales</taxon>
        <taxon>Nitrosopumilaceae</taxon>
        <taxon>Nitrosopumilus</taxon>
    </lineage>
</organism>